<organism evidence="2 3">
    <name type="scientific">Chryseobacterium turcicum</name>
    <dbReference type="NCBI Taxonomy" id="2898076"/>
    <lineage>
        <taxon>Bacteria</taxon>
        <taxon>Pseudomonadati</taxon>
        <taxon>Bacteroidota</taxon>
        <taxon>Flavobacteriia</taxon>
        <taxon>Flavobacteriales</taxon>
        <taxon>Weeksellaceae</taxon>
        <taxon>Chryseobacterium group</taxon>
        <taxon>Chryseobacterium</taxon>
    </lineage>
</organism>
<accession>A0A9Q3UZC4</accession>
<protein>
    <recommendedName>
        <fullName evidence="4">DUF4468 domain-containing protein</fullName>
    </recommendedName>
</protein>
<keyword evidence="3" id="KW-1185">Reference proteome</keyword>
<dbReference type="AlphaFoldDB" id="A0A9Q3UZC4"/>
<gene>
    <name evidence="2" type="ORF">LO744_07445</name>
</gene>
<evidence type="ECO:0008006" key="4">
    <source>
        <dbReference type="Google" id="ProtNLM"/>
    </source>
</evidence>
<sequence length="173" mass="20056">MNLKSSLSLILLLNLFSSAVFYAQIAKQDIINEVNFINNKTNANEEDVQIFQVGHGTNERTGIDINKIQIKDEEPSVAVLTSYWFKYSDNYSKTKVYLKSNIPIFVVKEKKITLTSTDDSNMKEVLTSYTKLYIFDWVKWEFEKEIIQDGGRLLENSIDKQEIINIINESKKK</sequence>
<dbReference type="EMBL" id="JAJNAY010000001">
    <property type="protein sequence ID" value="MCD1116688.1"/>
    <property type="molecule type" value="Genomic_DNA"/>
</dbReference>
<evidence type="ECO:0000313" key="3">
    <source>
        <dbReference type="Proteomes" id="UP001108025"/>
    </source>
</evidence>
<dbReference type="Proteomes" id="UP001108025">
    <property type="component" value="Unassembled WGS sequence"/>
</dbReference>
<feature type="chain" id="PRO_5040433311" description="DUF4468 domain-containing protein" evidence="1">
    <location>
        <begin position="23"/>
        <end position="173"/>
    </location>
</feature>
<evidence type="ECO:0000313" key="2">
    <source>
        <dbReference type="EMBL" id="MCD1116688.1"/>
    </source>
</evidence>
<dbReference type="RefSeq" id="WP_230668458.1">
    <property type="nucleotide sequence ID" value="NZ_JAJNAY010000001.1"/>
</dbReference>
<keyword evidence="1" id="KW-0732">Signal</keyword>
<reference evidence="2" key="1">
    <citation type="submission" date="2021-11" db="EMBL/GenBank/DDBJ databases">
        <title>Description of novel Chryseobacterium species.</title>
        <authorList>
            <person name="Saticioglu I.B."/>
            <person name="Ay H."/>
            <person name="Altun S."/>
            <person name="Duman M."/>
        </authorList>
    </citation>
    <scope>NUCLEOTIDE SEQUENCE</scope>
    <source>
        <strain evidence="2">C-17</strain>
    </source>
</reference>
<name>A0A9Q3UZC4_9FLAO</name>
<evidence type="ECO:0000256" key="1">
    <source>
        <dbReference type="SAM" id="SignalP"/>
    </source>
</evidence>
<proteinExistence type="predicted"/>
<comment type="caution">
    <text evidence="2">The sequence shown here is derived from an EMBL/GenBank/DDBJ whole genome shotgun (WGS) entry which is preliminary data.</text>
</comment>
<feature type="signal peptide" evidence="1">
    <location>
        <begin position="1"/>
        <end position="22"/>
    </location>
</feature>